<gene>
    <name evidence="1" type="ORF">Enr8_17320</name>
</gene>
<keyword evidence="2" id="KW-1185">Reference proteome</keyword>
<dbReference type="RefSeq" id="WP_146430504.1">
    <property type="nucleotide sequence ID" value="NZ_SJPF01000002.1"/>
</dbReference>
<organism evidence="1 2">
    <name type="scientific">Blastopirellula retiformator</name>
    <dbReference type="NCBI Taxonomy" id="2527970"/>
    <lineage>
        <taxon>Bacteria</taxon>
        <taxon>Pseudomonadati</taxon>
        <taxon>Planctomycetota</taxon>
        <taxon>Planctomycetia</taxon>
        <taxon>Pirellulales</taxon>
        <taxon>Pirellulaceae</taxon>
        <taxon>Blastopirellula</taxon>
    </lineage>
</organism>
<dbReference type="OrthoDB" id="9902408at2"/>
<protein>
    <submittedName>
        <fullName evidence="1">Uncharacterized protein</fullName>
    </submittedName>
</protein>
<evidence type="ECO:0000313" key="1">
    <source>
        <dbReference type="EMBL" id="TWT34338.1"/>
    </source>
</evidence>
<proteinExistence type="predicted"/>
<sequence>MNLVQYSSNQQPKIYQTDPVYSKPSQYKPKGWTDSTLGYINEAKQWAMCILKNRQMMKRPYTWAVHINLNEELPAKDIGPMWDKAKRKLKERGIVCLWVREPNSLNKVHYHIIVKNHISEKELKKAIDEAMPSRKLVKWRKRVEPIINEWRLAYYIVKAKVKGRTKKGKLVNDLYRHKRLLFKPNLPFRKIGTIGDFWEQGKSKTKLWDDIKATEQRIAKGLEDPNVGRLAEYVHEWIGGYYPLVKIRRSFGYWSDTPAIQDWIDSLIATDWTGEWRY</sequence>
<dbReference type="Proteomes" id="UP000318878">
    <property type="component" value="Unassembled WGS sequence"/>
</dbReference>
<accession>A0A5C5V6Y9</accession>
<dbReference type="EMBL" id="SJPF01000002">
    <property type="protein sequence ID" value="TWT34338.1"/>
    <property type="molecule type" value="Genomic_DNA"/>
</dbReference>
<name>A0A5C5V6Y9_9BACT</name>
<dbReference type="AlphaFoldDB" id="A0A5C5V6Y9"/>
<evidence type="ECO:0000313" key="2">
    <source>
        <dbReference type="Proteomes" id="UP000318878"/>
    </source>
</evidence>
<comment type="caution">
    <text evidence="1">The sequence shown here is derived from an EMBL/GenBank/DDBJ whole genome shotgun (WGS) entry which is preliminary data.</text>
</comment>
<reference evidence="1 2" key="1">
    <citation type="submission" date="2019-02" db="EMBL/GenBank/DDBJ databases">
        <title>Deep-cultivation of Planctomycetes and their phenomic and genomic characterization uncovers novel biology.</title>
        <authorList>
            <person name="Wiegand S."/>
            <person name="Jogler M."/>
            <person name="Boedeker C."/>
            <person name="Pinto D."/>
            <person name="Vollmers J."/>
            <person name="Rivas-Marin E."/>
            <person name="Kohn T."/>
            <person name="Peeters S.H."/>
            <person name="Heuer A."/>
            <person name="Rast P."/>
            <person name="Oberbeckmann S."/>
            <person name="Bunk B."/>
            <person name="Jeske O."/>
            <person name="Meyerdierks A."/>
            <person name="Storesund J.E."/>
            <person name="Kallscheuer N."/>
            <person name="Luecker S."/>
            <person name="Lage O.M."/>
            <person name="Pohl T."/>
            <person name="Merkel B.J."/>
            <person name="Hornburger P."/>
            <person name="Mueller R.-W."/>
            <person name="Bruemmer F."/>
            <person name="Labrenz M."/>
            <person name="Spormann A.M."/>
            <person name="Op Den Camp H."/>
            <person name="Overmann J."/>
            <person name="Amann R."/>
            <person name="Jetten M.S.M."/>
            <person name="Mascher T."/>
            <person name="Medema M.H."/>
            <person name="Devos D.P."/>
            <person name="Kaster A.-K."/>
            <person name="Ovreas L."/>
            <person name="Rohde M."/>
            <person name="Galperin M.Y."/>
            <person name="Jogler C."/>
        </authorList>
    </citation>
    <scope>NUCLEOTIDE SEQUENCE [LARGE SCALE GENOMIC DNA]</scope>
    <source>
        <strain evidence="1 2">Enr8</strain>
    </source>
</reference>